<keyword evidence="2" id="KW-1185">Reference proteome</keyword>
<reference evidence="2" key="1">
    <citation type="journal article" date="2023" name="G3 (Bethesda)">
        <title>Genome assembly and association tests identify interacting loci associated with vigor, precocity, and sex in interspecific pistachio rootstocks.</title>
        <authorList>
            <person name="Palmer W."/>
            <person name="Jacygrad E."/>
            <person name="Sagayaradj S."/>
            <person name="Cavanaugh K."/>
            <person name="Han R."/>
            <person name="Bertier L."/>
            <person name="Beede B."/>
            <person name="Kafkas S."/>
            <person name="Golino D."/>
            <person name="Preece J."/>
            <person name="Michelmore R."/>
        </authorList>
    </citation>
    <scope>NUCLEOTIDE SEQUENCE [LARGE SCALE GENOMIC DNA]</scope>
</reference>
<proteinExistence type="predicted"/>
<accession>A0ACC0X2R2</accession>
<evidence type="ECO:0000313" key="1">
    <source>
        <dbReference type="EMBL" id="KAJ0009713.1"/>
    </source>
</evidence>
<gene>
    <name evidence="1" type="ORF">Pint_34464</name>
</gene>
<sequence>MGFTVAQRLVLIVAVASILTVSKAGGFDLDHKNGSRKIVVGGQEHWRFGYHYTSWALKTPFCVDDVLVFKYDAPNATTFPHSVYLLPDLVSFLDCDLSRATLVANTTQGGGDGFEFVLKDWLRPYYFACGENKGLHCKDGNMKFAAVPLLRH</sequence>
<comment type="caution">
    <text evidence="1">The sequence shown here is derived from an EMBL/GenBank/DDBJ whole genome shotgun (WGS) entry which is preliminary data.</text>
</comment>
<evidence type="ECO:0000313" key="2">
    <source>
        <dbReference type="Proteomes" id="UP001163603"/>
    </source>
</evidence>
<protein>
    <submittedName>
        <fullName evidence="1">Uncharacterized protein</fullName>
    </submittedName>
</protein>
<dbReference type="Proteomes" id="UP001163603">
    <property type="component" value="Chromosome 14"/>
</dbReference>
<name>A0ACC0X2R2_9ROSI</name>
<organism evidence="1 2">
    <name type="scientific">Pistacia integerrima</name>
    <dbReference type="NCBI Taxonomy" id="434235"/>
    <lineage>
        <taxon>Eukaryota</taxon>
        <taxon>Viridiplantae</taxon>
        <taxon>Streptophyta</taxon>
        <taxon>Embryophyta</taxon>
        <taxon>Tracheophyta</taxon>
        <taxon>Spermatophyta</taxon>
        <taxon>Magnoliopsida</taxon>
        <taxon>eudicotyledons</taxon>
        <taxon>Gunneridae</taxon>
        <taxon>Pentapetalae</taxon>
        <taxon>rosids</taxon>
        <taxon>malvids</taxon>
        <taxon>Sapindales</taxon>
        <taxon>Anacardiaceae</taxon>
        <taxon>Pistacia</taxon>
    </lineage>
</organism>
<dbReference type="EMBL" id="CM047749">
    <property type="protein sequence ID" value="KAJ0009713.1"/>
    <property type="molecule type" value="Genomic_DNA"/>
</dbReference>